<sequence length="1728" mass="190033">MAMVVQQHRESSSGSISKHLDNGKYVRYTAEQVEALERVYAECPKPSSLRRQQLIRECPILSNIEPKQIKVWFQNRRCREKQRKESTRLQSVNRKLSAMNKLLMEENDRLQKQVSQLVCENGYMRQQLHTASAPTNDASCESAVTTPQHSLRDANNPAGLLSIAEETLAEFLSKATGTAVDWVQMPGMKPGPGSVGIFAISQSCSGVAARACGLVSLEPSKIAEILKDRPSWFRDCRSLEIFTMFPAGNGGTIELLYMQTYAPTTLAPARDFWTLRYTTTLENGSLVVCERSLSGTGAGPNAAAASQFVRAEMLPSGYLIRPCEGGGSIIHIVDHVNLEAWSVPEVLRPLYESSKFVAQKTTIAALKYIRQIAQETSGEVVYGLGRQPAVLRTFSQRLSRGFNDAINGFNDDGWSLLNCDGAEDVVIAISSAKNLTTSSNTLSVLGGVLCAKASMLLQNVPPAVLVRFLREHRSEWADFNVDAYAAAALKNTYAYPGMRPTRFTGSQIIMPLGHTIEHEEMLEVIRLEGHSLSHEDAFMSRDIHLLQMCSGIDENAVGACSELIFAPIDEMFPDDAQLLPSGFRVIPLDSKPGDLQDSLTSNKTLDLTSSLEVGPATSNNGKDAAASCSARSILTIAFQFPFENNLQENVATMARQYVRSVISSVQRLAMAISPSGLSPTVGSKLSPASPEALTLAHWICQSYSYHTGAELLRSDASSSEAVLKTLWHHQDAILCCSLKDVPVFTFANQAGLDMLETTLVALQDITLEKIFDESGRKALFSEFAKIMQQGFTHLPGGICMSTMGRHVSYDQAIVWKVFAGEETTVVVFTWDDNDDEGFGRRVSHGLRICSAPSASLLLFSVRYTRSVSAYARRDDMFWKLTALSASSPVEAVLDKETFTLEELLDEEEIIQECKALNSRLINFLRDRAQVEQLLHYIIDEPPEDADSKRTFKFPFVASEIFTCEIDVILKTVVEEEELMDLLFSFLEPNRHHGALLAGYFSKVVICLMLRKTIPLMNYVKAHQEVFKQLVDLIGITSIMEVLVRLVGSDDHLYPNSLDVMQWLADSDLLEMIVDKLNAMNPPEVHANAAETLCAITRNAPSPLATKLSSPSFVVRILGHALEDSHSKSALVHSLSVCISLLDPKRSIPSSVMYSFRSQHAYEPPLHVNPDTVGAMLPKLGELLMLLNVSSDEKILPTTYGELRPPLGKHRLKIVEFLSVLLKTGNEVAEKELVGSGTIRRVLDLLFEYPYNNALHHHVESIIYSCLESKNKAIVDHLLLDCNLIGKILLADKCPALSGELNLPTLPASGRHAPRAGYLGHLTRISNKLIQLGNNDNIVQTHLQDNSEWNEWQTTVLQERNMIENVHRWACGRPTALQDRTKDSDEEDIHDRDYDVAALANNLSQAFRYSIYDNDDAEGHGSLGRDDEDVYFDDESAEVVISSLRLGDDHGSSLFTNSNWFAFQDDTVGSNAPMGTSAPDPLDDLKLNGTSNGGNSSSDDEVVVEEDEELTASRTSTNGSSSSEANPFNGFNTNDSINGADSNSQNEKTAASNDAGFFRFETTDNDDPFGDRPIPEWVAWGEATEFQVGGSSVNPFDDQSYTTDNRVHGVEASSVPISTSSSGDSIPNGTSSSPDSSDGLAKSDSSHKSVVVPSLFEEDVEFVGVELEGTEKAMEQALKEGIVGEAGPLKRNTIPKKPEKEDSDDGGAGMKEFNDANYWRVDQEVAVLE</sequence>
<dbReference type="CDD" id="cd00086">
    <property type="entry name" value="homeodomain"/>
    <property type="match status" value="1"/>
</dbReference>
<feature type="compositionally biased region" description="Polar residues" evidence="14">
    <location>
        <begin position="1614"/>
        <end position="1635"/>
    </location>
</feature>
<feature type="region of interest" description="Disordered" evidence="14">
    <location>
        <begin position="1470"/>
        <end position="1574"/>
    </location>
</feature>
<feature type="compositionally biased region" description="Polar residues" evidence="14">
    <location>
        <begin position="1588"/>
        <end position="1603"/>
    </location>
</feature>
<dbReference type="CDD" id="cd14686">
    <property type="entry name" value="bZIP"/>
    <property type="match status" value="1"/>
</dbReference>
<dbReference type="Pfam" id="PF00046">
    <property type="entry name" value="Homeodomain"/>
    <property type="match status" value="1"/>
</dbReference>
<dbReference type="EMBL" id="JACGWO010000001">
    <property type="protein sequence ID" value="KAK4440733.1"/>
    <property type="molecule type" value="Genomic_DNA"/>
</dbReference>
<dbReference type="Gene3D" id="1.10.10.60">
    <property type="entry name" value="Homeodomain-like"/>
    <property type="match status" value="1"/>
</dbReference>
<keyword evidence="7 11" id="KW-0238">DNA-binding</keyword>
<dbReference type="FunFam" id="1.10.10.60:FF:000197">
    <property type="entry name" value="Homeobox-leucine zipper protein REVOLUTA"/>
    <property type="match status" value="1"/>
</dbReference>
<dbReference type="PROSITE" id="PS50848">
    <property type="entry name" value="START"/>
    <property type="match status" value="1"/>
</dbReference>
<dbReference type="InterPro" id="IPR013978">
    <property type="entry name" value="MEKHLA"/>
</dbReference>
<evidence type="ECO:0000256" key="10">
    <source>
        <dbReference type="ARBA" id="ARBA00023242"/>
    </source>
</evidence>
<dbReference type="GO" id="GO:0003700">
    <property type="term" value="F:DNA-binding transcription factor activity"/>
    <property type="evidence" value="ECO:0007669"/>
    <property type="project" value="InterPro"/>
</dbReference>
<evidence type="ECO:0000259" key="15">
    <source>
        <dbReference type="PROSITE" id="PS50071"/>
    </source>
</evidence>
<comment type="similarity">
    <text evidence="3">Belongs to the HD-ZIP homeobox family. Class III subfamily.</text>
</comment>
<dbReference type="GO" id="GO:0005634">
    <property type="term" value="C:nucleus"/>
    <property type="evidence" value="ECO:0007669"/>
    <property type="project" value="UniProtKB-SubCell"/>
</dbReference>
<dbReference type="InterPro" id="IPR044830">
    <property type="entry name" value="HD-Zip_III"/>
</dbReference>
<evidence type="ECO:0000256" key="7">
    <source>
        <dbReference type="ARBA" id="ARBA00023125"/>
    </source>
</evidence>
<dbReference type="InterPro" id="IPR001356">
    <property type="entry name" value="HD"/>
</dbReference>
<dbReference type="SUPFAM" id="SSF55961">
    <property type="entry name" value="Bet v1-like"/>
    <property type="match status" value="1"/>
</dbReference>
<keyword evidence="6 13" id="KW-0175">Coiled coil</keyword>
<dbReference type="SUPFAM" id="SSF46689">
    <property type="entry name" value="Homeodomain-like"/>
    <property type="match status" value="1"/>
</dbReference>
<evidence type="ECO:0000313" key="17">
    <source>
        <dbReference type="EMBL" id="KAK4440733.1"/>
    </source>
</evidence>
<feature type="region of interest" description="Disordered" evidence="14">
    <location>
        <begin position="1683"/>
        <end position="1714"/>
    </location>
</feature>
<comment type="similarity">
    <text evidence="2">Belongs to the SAPS family.</text>
</comment>
<dbReference type="SMART" id="SM00389">
    <property type="entry name" value="HOX"/>
    <property type="match status" value="1"/>
</dbReference>
<feature type="compositionally biased region" description="Low complexity" evidence="14">
    <location>
        <begin position="1511"/>
        <end position="1522"/>
    </location>
</feature>
<evidence type="ECO:0000256" key="4">
    <source>
        <dbReference type="ARBA" id="ARBA00022782"/>
    </source>
</evidence>
<comment type="subcellular location">
    <subcellularLocation>
        <location evidence="1 11 12">Nucleus</location>
    </subcellularLocation>
</comment>
<evidence type="ECO:0000256" key="8">
    <source>
        <dbReference type="ARBA" id="ARBA00023155"/>
    </source>
</evidence>
<evidence type="ECO:0000256" key="3">
    <source>
        <dbReference type="ARBA" id="ARBA00010338"/>
    </source>
</evidence>
<proteinExistence type="inferred from homology"/>
<feature type="DNA-binding region" description="Homeobox" evidence="11">
    <location>
        <begin position="21"/>
        <end position="84"/>
    </location>
</feature>
<feature type="domain" description="Homeobox" evidence="15">
    <location>
        <begin position="19"/>
        <end position="83"/>
    </location>
</feature>
<gene>
    <name evidence="17" type="ORF">Salat_0408200</name>
</gene>
<reference evidence="17" key="2">
    <citation type="journal article" date="2024" name="Plant">
        <title>Genomic evolution and insights into agronomic trait innovations of Sesamum species.</title>
        <authorList>
            <person name="Miao H."/>
            <person name="Wang L."/>
            <person name="Qu L."/>
            <person name="Liu H."/>
            <person name="Sun Y."/>
            <person name="Le M."/>
            <person name="Wang Q."/>
            <person name="Wei S."/>
            <person name="Zheng Y."/>
            <person name="Lin W."/>
            <person name="Duan Y."/>
            <person name="Cao H."/>
            <person name="Xiong S."/>
            <person name="Wang X."/>
            <person name="Wei L."/>
            <person name="Li C."/>
            <person name="Ma Q."/>
            <person name="Ju M."/>
            <person name="Zhao R."/>
            <person name="Li G."/>
            <person name="Mu C."/>
            <person name="Tian Q."/>
            <person name="Mei H."/>
            <person name="Zhang T."/>
            <person name="Gao T."/>
            <person name="Zhang H."/>
        </authorList>
    </citation>
    <scope>NUCLEOTIDE SEQUENCE</scope>
    <source>
        <strain evidence="17">3651</strain>
    </source>
</reference>
<feature type="domain" description="START" evidence="16">
    <location>
        <begin position="153"/>
        <end position="381"/>
    </location>
</feature>
<evidence type="ECO:0000256" key="13">
    <source>
        <dbReference type="SAM" id="Coils"/>
    </source>
</evidence>
<evidence type="ECO:0000256" key="5">
    <source>
        <dbReference type="ARBA" id="ARBA00023015"/>
    </source>
</evidence>
<dbReference type="GO" id="GO:0019903">
    <property type="term" value="F:protein phosphatase binding"/>
    <property type="evidence" value="ECO:0007669"/>
    <property type="project" value="InterPro"/>
</dbReference>
<dbReference type="InterPro" id="IPR002913">
    <property type="entry name" value="START_lipid-bd_dom"/>
</dbReference>
<feature type="compositionally biased region" description="Acidic residues" evidence="14">
    <location>
        <begin position="1497"/>
        <end position="1509"/>
    </location>
</feature>
<dbReference type="InterPro" id="IPR009057">
    <property type="entry name" value="Homeodomain-like_sf"/>
</dbReference>
<dbReference type="PROSITE" id="PS50071">
    <property type="entry name" value="HOMEOBOX_2"/>
    <property type="match status" value="1"/>
</dbReference>
<feature type="region of interest" description="Disordered" evidence="14">
    <location>
        <begin position="1587"/>
        <end position="1649"/>
    </location>
</feature>
<keyword evidence="4" id="KW-0221">Differentiation</keyword>
<dbReference type="Pfam" id="PF04499">
    <property type="entry name" value="SAPS"/>
    <property type="match status" value="1"/>
</dbReference>
<evidence type="ECO:0000259" key="16">
    <source>
        <dbReference type="PROSITE" id="PS50848"/>
    </source>
</evidence>
<feature type="compositionally biased region" description="Polar residues" evidence="14">
    <location>
        <begin position="1523"/>
        <end position="1551"/>
    </location>
</feature>
<dbReference type="CDD" id="cd08875">
    <property type="entry name" value="START_ArGLABRA2_like"/>
    <property type="match status" value="1"/>
</dbReference>
<accession>A0AAE2CZZ1</accession>
<comment type="caution">
    <text evidence="17">The sequence shown here is derived from an EMBL/GenBank/DDBJ whole genome shotgun (WGS) entry which is preliminary data.</text>
</comment>
<dbReference type="InterPro" id="IPR023393">
    <property type="entry name" value="START-like_dom_sf"/>
</dbReference>
<evidence type="ECO:0000256" key="14">
    <source>
        <dbReference type="SAM" id="MobiDB-lite"/>
    </source>
</evidence>
<dbReference type="Proteomes" id="UP001293254">
    <property type="component" value="Unassembled WGS sequence"/>
</dbReference>
<evidence type="ECO:0000256" key="2">
    <source>
        <dbReference type="ARBA" id="ARBA00006180"/>
    </source>
</evidence>
<evidence type="ECO:0000313" key="18">
    <source>
        <dbReference type="Proteomes" id="UP001293254"/>
    </source>
</evidence>
<keyword evidence="18" id="KW-1185">Reference proteome</keyword>
<evidence type="ECO:0000256" key="12">
    <source>
        <dbReference type="RuleBase" id="RU000682"/>
    </source>
</evidence>
<dbReference type="InterPro" id="IPR007587">
    <property type="entry name" value="SAPS"/>
</dbReference>
<dbReference type="Pfam" id="PF01852">
    <property type="entry name" value="START"/>
    <property type="match status" value="1"/>
</dbReference>
<protein>
    <submittedName>
        <fullName evidence="17">Homeobox-leucine zipper protein REVOLUTA</fullName>
    </submittedName>
</protein>
<evidence type="ECO:0000256" key="1">
    <source>
        <dbReference type="ARBA" id="ARBA00004123"/>
    </source>
</evidence>
<dbReference type="GO" id="GO:0008289">
    <property type="term" value="F:lipid binding"/>
    <property type="evidence" value="ECO:0007669"/>
    <property type="project" value="InterPro"/>
</dbReference>
<reference evidence="17" key="1">
    <citation type="submission" date="2020-06" db="EMBL/GenBank/DDBJ databases">
        <authorList>
            <person name="Li T."/>
            <person name="Hu X."/>
            <person name="Zhang T."/>
            <person name="Song X."/>
            <person name="Zhang H."/>
            <person name="Dai N."/>
            <person name="Sheng W."/>
            <person name="Hou X."/>
            <person name="Wei L."/>
        </authorList>
    </citation>
    <scope>NUCLEOTIDE SEQUENCE</scope>
    <source>
        <strain evidence="17">3651</strain>
        <tissue evidence="17">Leaf</tissue>
    </source>
</reference>
<keyword evidence="10 11" id="KW-0539">Nucleus</keyword>
<evidence type="ECO:0000256" key="9">
    <source>
        <dbReference type="ARBA" id="ARBA00023163"/>
    </source>
</evidence>
<dbReference type="PANTHER" id="PTHR45950">
    <property type="entry name" value="HOMEOBOX-LEUCINE ZIPPER PROTEIN ATHB-14"/>
    <property type="match status" value="1"/>
</dbReference>
<dbReference type="Pfam" id="PF08670">
    <property type="entry name" value="MEKHLA"/>
    <property type="match status" value="1"/>
</dbReference>
<name>A0AAE2CZZ1_9LAMI</name>
<dbReference type="PANTHER" id="PTHR45950:SF10">
    <property type="entry name" value="HOMEOBOX-LEUCINE ZIPPER PROTEIN REVOLUTA"/>
    <property type="match status" value="1"/>
</dbReference>
<dbReference type="GO" id="GO:0003677">
    <property type="term" value="F:DNA binding"/>
    <property type="evidence" value="ECO:0007669"/>
    <property type="project" value="UniProtKB-UniRule"/>
</dbReference>
<dbReference type="Gene3D" id="3.30.530.20">
    <property type="match status" value="1"/>
</dbReference>
<dbReference type="SMART" id="SM00234">
    <property type="entry name" value="START"/>
    <property type="match status" value="1"/>
</dbReference>
<keyword evidence="9" id="KW-0804">Transcription</keyword>
<feature type="compositionally biased region" description="Low complexity" evidence="14">
    <location>
        <begin position="1487"/>
        <end position="1496"/>
    </location>
</feature>
<evidence type="ECO:0000256" key="6">
    <source>
        <dbReference type="ARBA" id="ARBA00023054"/>
    </source>
</evidence>
<dbReference type="GO" id="GO:0030154">
    <property type="term" value="P:cell differentiation"/>
    <property type="evidence" value="ECO:0007669"/>
    <property type="project" value="UniProtKB-KW"/>
</dbReference>
<feature type="coiled-coil region" evidence="13">
    <location>
        <begin position="89"/>
        <end position="120"/>
    </location>
</feature>
<keyword evidence="8 11" id="KW-0371">Homeobox</keyword>
<evidence type="ECO:0000256" key="11">
    <source>
        <dbReference type="PROSITE-ProRule" id="PRU00108"/>
    </source>
</evidence>
<organism evidence="17 18">
    <name type="scientific">Sesamum alatum</name>
    <dbReference type="NCBI Taxonomy" id="300844"/>
    <lineage>
        <taxon>Eukaryota</taxon>
        <taxon>Viridiplantae</taxon>
        <taxon>Streptophyta</taxon>
        <taxon>Embryophyta</taxon>
        <taxon>Tracheophyta</taxon>
        <taxon>Spermatophyta</taxon>
        <taxon>Magnoliopsida</taxon>
        <taxon>eudicotyledons</taxon>
        <taxon>Gunneridae</taxon>
        <taxon>Pentapetalae</taxon>
        <taxon>asterids</taxon>
        <taxon>lamiids</taxon>
        <taxon>Lamiales</taxon>
        <taxon>Pedaliaceae</taxon>
        <taxon>Sesamum</taxon>
    </lineage>
</organism>
<keyword evidence="5" id="KW-0805">Transcription regulation</keyword>